<dbReference type="AlphaFoldDB" id="A0A0F9JP58"/>
<comment type="caution">
    <text evidence="1">The sequence shown here is derived from an EMBL/GenBank/DDBJ whole genome shotgun (WGS) entry which is preliminary data.</text>
</comment>
<proteinExistence type="predicted"/>
<sequence length="128" mass="14316">MLEWIKKHSTIIITVLVCIGFAIYCYGCEPKGLSLTSRNHFVNRQELQLELNQFIGMAQLRMADLDKQEELRAIILHNALILVQGQPFNPVGIITALAAVYGLAQGGRNVTKVVKRVKDKRKVNNGTV</sequence>
<evidence type="ECO:0000313" key="1">
    <source>
        <dbReference type="EMBL" id="KKM71584.1"/>
    </source>
</evidence>
<gene>
    <name evidence="1" type="ORF">LCGC14_1429150</name>
</gene>
<organism evidence="1">
    <name type="scientific">marine sediment metagenome</name>
    <dbReference type="NCBI Taxonomy" id="412755"/>
    <lineage>
        <taxon>unclassified sequences</taxon>
        <taxon>metagenomes</taxon>
        <taxon>ecological metagenomes</taxon>
    </lineage>
</organism>
<reference evidence="1" key="1">
    <citation type="journal article" date="2015" name="Nature">
        <title>Complex archaea that bridge the gap between prokaryotes and eukaryotes.</title>
        <authorList>
            <person name="Spang A."/>
            <person name="Saw J.H."/>
            <person name="Jorgensen S.L."/>
            <person name="Zaremba-Niedzwiedzka K."/>
            <person name="Martijn J."/>
            <person name="Lind A.E."/>
            <person name="van Eijk R."/>
            <person name="Schleper C."/>
            <person name="Guy L."/>
            <person name="Ettema T.J."/>
        </authorList>
    </citation>
    <scope>NUCLEOTIDE SEQUENCE</scope>
</reference>
<dbReference type="EMBL" id="LAZR01009610">
    <property type="protein sequence ID" value="KKM71584.1"/>
    <property type="molecule type" value="Genomic_DNA"/>
</dbReference>
<name>A0A0F9JP58_9ZZZZ</name>
<accession>A0A0F9JP58</accession>
<protein>
    <submittedName>
        <fullName evidence="1">Uncharacterized protein</fullName>
    </submittedName>
</protein>